<accession>A0A6G5AIT5</accession>
<dbReference type="AlphaFoldDB" id="A0A6G5AIT5"/>
<protein>
    <submittedName>
        <fullName evidence="1">Uncharacterized protein</fullName>
    </submittedName>
</protein>
<dbReference type="EMBL" id="GIKN01007883">
    <property type="protein sequence ID" value="NIE50156.1"/>
    <property type="molecule type" value="Transcribed_RNA"/>
</dbReference>
<evidence type="ECO:0000313" key="1">
    <source>
        <dbReference type="EMBL" id="NIE50156.1"/>
    </source>
</evidence>
<organism evidence="1">
    <name type="scientific">Rhipicephalus microplus</name>
    <name type="common">Cattle tick</name>
    <name type="synonym">Boophilus microplus</name>
    <dbReference type="NCBI Taxonomy" id="6941"/>
    <lineage>
        <taxon>Eukaryota</taxon>
        <taxon>Metazoa</taxon>
        <taxon>Ecdysozoa</taxon>
        <taxon>Arthropoda</taxon>
        <taxon>Chelicerata</taxon>
        <taxon>Arachnida</taxon>
        <taxon>Acari</taxon>
        <taxon>Parasitiformes</taxon>
        <taxon>Ixodida</taxon>
        <taxon>Ixodoidea</taxon>
        <taxon>Ixodidae</taxon>
        <taxon>Rhipicephalinae</taxon>
        <taxon>Rhipicephalus</taxon>
        <taxon>Boophilus</taxon>
    </lineage>
</organism>
<name>A0A6G5AIT5_RHIMP</name>
<sequence length="125" mass="13890">MPNCEAGQDSTCLHEQISGVYFMINQGVCSGPGTQNSSAPSKTVGVWAHTAEGSLVNWPYRYCGVHWLHRLRGLRGDSVARRVDRTELSGGHRSHKDYDHDGYNDDPLANHDTCAKELYVSYADH</sequence>
<reference evidence="1" key="1">
    <citation type="submission" date="2020-03" db="EMBL/GenBank/DDBJ databases">
        <title>A transcriptome and proteome of the tick Rhipicephalus microplus shaped by the genetic composition of its hosts and developmental stage.</title>
        <authorList>
            <person name="Garcia G.R."/>
            <person name="Ribeiro J.M.C."/>
            <person name="Maruyama S.R."/>
            <person name="Gardinasse L.G."/>
            <person name="Nelson K."/>
            <person name="Ferreira B.R."/>
            <person name="Andrade T.G."/>
            <person name="Santos I.K.F.M."/>
        </authorList>
    </citation>
    <scope>NUCLEOTIDE SEQUENCE</scope>
    <source>
        <strain evidence="1">NSGR</strain>
        <tissue evidence="1">Salivary glands</tissue>
    </source>
</reference>
<proteinExistence type="predicted"/>